<dbReference type="GO" id="GO:0016787">
    <property type="term" value="F:hydrolase activity"/>
    <property type="evidence" value="ECO:0007669"/>
    <property type="project" value="UniProtKB-KW"/>
</dbReference>
<comment type="caution">
    <text evidence="5">The sequence shown here is derived from an EMBL/GenBank/DDBJ whole genome shotgun (WGS) entry which is preliminary data.</text>
</comment>
<dbReference type="InterPro" id="IPR038257">
    <property type="entry name" value="CRISPR-assoc_Cas3_HD_sf"/>
</dbReference>
<accession>A0A7J3XXD9</accession>
<gene>
    <name evidence="5" type="ORF">ENM60_00855</name>
</gene>
<dbReference type="PROSITE" id="PS51643">
    <property type="entry name" value="HD_CAS3"/>
    <property type="match status" value="1"/>
</dbReference>
<dbReference type="Pfam" id="PF18019">
    <property type="entry name" value="Cas3_HD"/>
    <property type="match status" value="1"/>
</dbReference>
<feature type="domain" description="HD Cas3-type" evidence="4">
    <location>
        <begin position="26"/>
        <end position="236"/>
    </location>
</feature>
<dbReference type="SUPFAM" id="SSF109604">
    <property type="entry name" value="HD-domain/PDEase-like"/>
    <property type="match status" value="1"/>
</dbReference>
<keyword evidence="3" id="KW-0051">Antiviral defense</keyword>
<keyword evidence="5" id="KW-0540">Nuclease</keyword>
<evidence type="ECO:0000256" key="2">
    <source>
        <dbReference type="ARBA" id="ARBA00022801"/>
    </source>
</evidence>
<keyword evidence="2" id="KW-0378">Hydrolase</keyword>
<dbReference type="GO" id="GO:0051607">
    <property type="term" value="P:defense response to virus"/>
    <property type="evidence" value="ECO:0007669"/>
    <property type="project" value="UniProtKB-KW"/>
</dbReference>
<keyword evidence="5" id="KW-0255">Endonuclease</keyword>
<keyword evidence="1" id="KW-0479">Metal-binding</keyword>
<evidence type="ECO:0000256" key="1">
    <source>
        <dbReference type="ARBA" id="ARBA00022723"/>
    </source>
</evidence>
<dbReference type="Gene3D" id="1.10.3210.30">
    <property type="match status" value="1"/>
</dbReference>
<proteinExistence type="predicted"/>
<reference evidence="5" key="1">
    <citation type="journal article" date="2020" name="mSystems">
        <title>Genome- and Community-Level Interaction Insights into Carbon Utilization and Element Cycling Functions of Hydrothermarchaeota in Hydrothermal Sediment.</title>
        <authorList>
            <person name="Zhou Z."/>
            <person name="Liu Y."/>
            <person name="Xu W."/>
            <person name="Pan J."/>
            <person name="Luo Z.H."/>
            <person name="Li M."/>
        </authorList>
    </citation>
    <scope>NUCLEOTIDE SEQUENCE [LARGE SCALE GENOMIC DNA]</scope>
    <source>
        <strain evidence="5">SpSt-110</strain>
    </source>
</reference>
<evidence type="ECO:0000313" key="5">
    <source>
        <dbReference type="EMBL" id="HHP67336.1"/>
    </source>
</evidence>
<protein>
    <submittedName>
        <fullName evidence="5">CRISPR-associated endonuclease Cas3</fullName>
    </submittedName>
</protein>
<dbReference type="GO" id="GO:0046872">
    <property type="term" value="F:metal ion binding"/>
    <property type="evidence" value="ECO:0007669"/>
    <property type="project" value="UniProtKB-KW"/>
</dbReference>
<dbReference type="NCBIfam" id="TIGR01596">
    <property type="entry name" value="cas3_HD"/>
    <property type="match status" value="1"/>
</dbReference>
<evidence type="ECO:0000256" key="3">
    <source>
        <dbReference type="ARBA" id="ARBA00023118"/>
    </source>
</evidence>
<organism evidence="5">
    <name type="scientific">Thermogladius calderae</name>
    <dbReference type="NCBI Taxonomy" id="1200300"/>
    <lineage>
        <taxon>Archaea</taxon>
        <taxon>Thermoproteota</taxon>
        <taxon>Thermoprotei</taxon>
        <taxon>Desulfurococcales</taxon>
        <taxon>Desulfurococcaceae</taxon>
        <taxon>Thermogladius</taxon>
    </lineage>
</organism>
<dbReference type="GO" id="GO:0004519">
    <property type="term" value="F:endonuclease activity"/>
    <property type="evidence" value="ECO:0007669"/>
    <property type="project" value="UniProtKB-KW"/>
</dbReference>
<evidence type="ECO:0000259" key="4">
    <source>
        <dbReference type="PROSITE" id="PS51643"/>
    </source>
</evidence>
<dbReference type="CDD" id="cd09641">
    <property type="entry name" value="Cas3''_I"/>
    <property type="match status" value="1"/>
</dbReference>
<sequence>MIGRRGPSTMPECASPPYSFYEVKDGRPRCEGLVEHSLATACVASKVFGERLSRVFGNTEVDAAYLLNLSAYLHDIGKASSLYQEKAASLGEGGSMSFWLHHVVSFILLQVAYMKKTDPVLQYASYAVVRHHQAMKTTHKLCGEDSRGMWHLTRAVKGLNIKWVEEVLEAGESRGFINRPHAEVVLEAAGELVRLDDGSIASLGEPSCRSDSLKDNPKLKRLVVSVAGAVIVSDIAVSSLTRGGGNLLAEMWMRELPILRPVAEKCISEAGNVRGK</sequence>
<dbReference type="EMBL" id="DRYK01000016">
    <property type="protein sequence ID" value="HHP67336.1"/>
    <property type="molecule type" value="Genomic_DNA"/>
</dbReference>
<dbReference type="AlphaFoldDB" id="A0A7J3XXD9"/>
<name>A0A7J3XXD9_9CREN</name>
<dbReference type="InterPro" id="IPR006483">
    <property type="entry name" value="CRISPR-assoc_Cas3_HD"/>
</dbReference>